<feature type="domain" description="Right handed beta helix" evidence="4">
    <location>
        <begin position="66"/>
        <end position="212"/>
    </location>
</feature>
<keyword evidence="2" id="KW-0472">Membrane</keyword>
<keyword evidence="6" id="KW-1185">Reference proteome</keyword>
<organism evidence="5 6">
    <name type="scientific">Durusdinium trenchii</name>
    <dbReference type="NCBI Taxonomy" id="1381693"/>
    <lineage>
        <taxon>Eukaryota</taxon>
        <taxon>Sar</taxon>
        <taxon>Alveolata</taxon>
        <taxon>Dinophyceae</taxon>
        <taxon>Suessiales</taxon>
        <taxon>Symbiodiniaceae</taxon>
        <taxon>Durusdinium</taxon>
    </lineage>
</organism>
<dbReference type="SUPFAM" id="SSF51126">
    <property type="entry name" value="Pectin lyase-like"/>
    <property type="match status" value="2"/>
</dbReference>
<evidence type="ECO:0000259" key="3">
    <source>
        <dbReference type="Pfam" id="PF07699"/>
    </source>
</evidence>
<dbReference type="Pfam" id="PF07699">
    <property type="entry name" value="Ephrin_rec_like"/>
    <property type="match status" value="1"/>
</dbReference>
<dbReference type="InterPro" id="IPR039448">
    <property type="entry name" value="Beta_helix"/>
</dbReference>
<name>A0ABP0Q7D6_9DINO</name>
<evidence type="ECO:0000256" key="1">
    <source>
        <dbReference type="SAM" id="MobiDB-lite"/>
    </source>
</evidence>
<comment type="caution">
    <text evidence="5">The sequence shown here is derived from an EMBL/GenBank/DDBJ whole genome shotgun (WGS) entry which is preliminary data.</text>
</comment>
<dbReference type="PANTHER" id="PTHR11319">
    <property type="entry name" value="G PROTEIN-COUPLED RECEPTOR-RELATED"/>
    <property type="match status" value="1"/>
</dbReference>
<feature type="compositionally biased region" description="Polar residues" evidence="1">
    <location>
        <begin position="1391"/>
        <end position="1401"/>
    </location>
</feature>
<dbReference type="Gene3D" id="2.10.50.10">
    <property type="entry name" value="Tumor Necrosis Factor Receptor, subunit A, domain 2"/>
    <property type="match status" value="2"/>
</dbReference>
<evidence type="ECO:0000313" key="6">
    <source>
        <dbReference type="Proteomes" id="UP001642464"/>
    </source>
</evidence>
<dbReference type="InterPro" id="IPR009030">
    <property type="entry name" value="Growth_fac_rcpt_cys_sf"/>
</dbReference>
<keyword evidence="2" id="KW-1133">Transmembrane helix</keyword>
<dbReference type="Proteomes" id="UP001642464">
    <property type="component" value="Unassembled WGS sequence"/>
</dbReference>
<feature type="transmembrane region" description="Helical" evidence="2">
    <location>
        <begin position="893"/>
        <end position="917"/>
    </location>
</feature>
<feature type="transmembrane region" description="Helical" evidence="2">
    <location>
        <begin position="999"/>
        <end position="1020"/>
    </location>
</feature>
<accession>A0ABP0Q7D6</accession>
<dbReference type="Gene3D" id="2.160.20.10">
    <property type="entry name" value="Single-stranded right-handed beta-helix, Pectin lyase-like"/>
    <property type="match status" value="1"/>
</dbReference>
<feature type="transmembrane region" description="Helical" evidence="2">
    <location>
        <begin position="1058"/>
        <end position="1075"/>
    </location>
</feature>
<keyword evidence="2" id="KW-0812">Transmembrane</keyword>
<proteinExistence type="predicted"/>
<sequence>MLLDAVAGDVTIQTLSVMGGNCAGVVEGGQVGAGFALVGSSATLRHLALTSMDCSSPAISPQIFNGGAMYLKDSVASIQNVIVTDCIANHGAAVAAWGADRSIITDSVFERHVGTAWGGTMLIEESSMTEFHRCRFSHGQSDYGGILDDGGIASPLFTDCIFEYGASVHGAGYYGYGSSQSRFMNTIFRNGFSSSSGGAVYLTADTKPEFTNARSEAGAVRSYAARLRFTSSRFTQNSIFGKGIGYTDAATMQPSIFRRVRFLRNRAYQGGAVYLNVGTSGNLVHHVIIEDAIFESNQALESGGGLHLRGGFTVSIRNVTFSANTAGAEGGAIEVQLQEDAPASISLIETIMESNHANSNGGAIACSEASGEQVALSLVNSSVLRNTAYGNGAGLHSRCSSLTEQALFVDVSFHRNRARLGAVVFFNGFPSNCTVLPDGLALQGFPGMALSFEATLKDFFGQVYIDDTLTVELVKDTQSHSCSLVGVEQHRLLGGATRIQDVRVLSVESDGSGWNPSCRVSVRVPLSIFALQSVRTATIQIYMGPSATDFPSGWISETVGSQRQCKACPPGSFGRGDRCEVCEVGKFMAEEGGSECKSCPAGYGCPAGTSIPAPCVPGFFQGEKGRENCERCPIGSYASDYASTTCRPCGMGMITAESGSVTRGACVCAHGKFITHNGCVGCPDGMVCVQGLDPPKQREGYWAQVIDSGLGQYSVLLCRNQLECPKGDPELCADHREGTACNNCLPRYYPTDSGSCSACEPTDALPFYLTILGVWCLVSLLVTWMNTEMSNSNLNKLTIAAVANQLCFTIQTLSTIRQLHIQWPEPVKSLISLADLITMIDLDFLKIACASQYDHPAVKLIGQLLTFPVLVFGVVGIWLLQRACGRHRIPFDHLFNIMGLILFAFSLGLSLTTLMPFQCLPNPNGTSSMANNPGVICYRSTDHTLLACIGAAGILVYPAGIISWAAWTTYQYPARAASGKGLTLLYRYRFFFQRFKQKCYGFGLFILVRNFILALTPIVLVPVPSLQVPMVGFFLLVSLVAQLRFWPWRTRTANVVDMLMNSFLMLTLLGVAPLLDIDQVEATLVLGYMLCVPVLAPVVLALGAVVWSGCRSWDSSRKWDIFLCHHKGGGGALARYVKLTMNSQGNCRVFLDADSLDSLDTLFETVRDRTRHFVARIATAYKNRIVIIPVSCDDFRPLRDAEIEAIPHLWTAEEQHSLACFGIMGADVINAYKSIQFLIDLQMPRFGSSAEKMKVINDVAVRCRISMRTRPSLIEGSISKARILITGAVGDAEALSVCEVVEEMIQQKLQVLCSVIRTEEEARSSIPYASYVVVVLSRGLLREPHFAMIMLESYLQFKGWGGSTPGGSRSRTDTPAGEFGQAMNGGHLQMQAGSQLPEQGT</sequence>
<dbReference type="InterPro" id="IPR012334">
    <property type="entry name" value="Pectin_lyas_fold"/>
</dbReference>
<dbReference type="SMART" id="SM01411">
    <property type="entry name" value="Ephrin_rec_like"/>
    <property type="match status" value="2"/>
</dbReference>
<gene>
    <name evidence="5" type="ORF">SCF082_LOCUS39825</name>
</gene>
<dbReference type="SUPFAM" id="SSF57184">
    <property type="entry name" value="Growth factor receptor domain"/>
    <property type="match status" value="1"/>
</dbReference>
<feature type="transmembrane region" description="Helical" evidence="2">
    <location>
        <begin position="1087"/>
        <end position="1108"/>
    </location>
</feature>
<feature type="domain" description="Tyrosine-protein kinase ephrin type A/B receptor-like" evidence="3">
    <location>
        <begin position="622"/>
        <end position="666"/>
    </location>
</feature>
<dbReference type="InterPro" id="IPR011641">
    <property type="entry name" value="Tyr-kin_ephrin_A/B_rcpt-like"/>
</dbReference>
<dbReference type="Pfam" id="PF13229">
    <property type="entry name" value="Beta_helix"/>
    <property type="match status" value="1"/>
</dbReference>
<feature type="transmembrane region" description="Helical" evidence="2">
    <location>
        <begin position="860"/>
        <end position="881"/>
    </location>
</feature>
<feature type="region of interest" description="Disordered" evidence="1">
    <location>
        <begin position="1362"/>
        <end position="1401"/>
    </location>
</feature>
<dbReference type="EMBL" id="CAXAMM010039128">
    <property type="protein sequence ID" value="CAK9083928.1"/>
    <property type="molecule type" value="Genomic_DNA"/>
</dbReference>
<reference evidence="5 6" key="1">
    <citation type="submission" date="2024-02" db="EMBL/GenBank/DDBJ databases">
        <authorList>
            <person name="Chen Y."/>
            <person name="Shah S."/>
            <person name="Dougan E. K."/>
            <person name="Thang M."/>
            <person name="Chan C."/>
        </authorList>
    </citation>
    <scope>NUCLEOTIDE SEQUENCE [LARGE SCALE GENOMIC DNA]</scope>
</reference>
<evidence type="ECO:0000256" key="2">
    <source>
        <dbReference type="SAM" id="Phobius"/>
    </source>
</evidence>
<protein>
    <submittedName>
        <fullName evidence="5">EGF and pentraxin domain-containing protein 1 (CCP module-containing protein 22) (Polydom) (Selectin-like osteoblast-derived protein) (SEL-OB) (Serologically defined breast cancer antigen NY-BR-38)</fullName>
    </submittedName>
</protein>
<dbReference type="InterPro" id="IPR011050">
    <property type="entry name" value="Pectin_lyase_fold/virulence"/>
</dbReference>
<feature type="transmembrane region" description="Helical" evidence="2">
    <location>
        <begin position="944"/>
        <end position="967"/>
    </location>
</feature>
<evidence type="ECO:0000259" key="4">
    <source>
        <dbReference type="Pfam" id="PF13229"/>
    </source>
</evidence>
<evidence type="ECO:0000313" key="5">
    <source>
        <dbReference type="EMBL" id="CAK9083928.1"/>
    </source>
</evidence>
<feature type="transmembrane region" description="Helical" evidence="2">
    <location>
        <begin position="1026"/>
        <end position="1046"/>
    </location>
</feature>
<dbReference type="PANTHER" id="PTHR11319:SF35">
    <property type="entry name" value="OUTER MEMBRANE PROTEIN PMPC-RELATED"/>
    <property type="match status" value="1"/>
</dbReference>